<keyword evidence="5" id="KW-1185">Reference proteome</keyword>
<evidence type="ECO:0000259" key="3">
    <source>
        <dbReference type="Pfam" id="PF12158"/>
    </source>
</evidence>
<dbReference type="EMBL" id="JBHTLK010000133">
    <property type="protein sequence ID" value="MFD1149985.1"/>
    <property type="molecule type" value="Genomic_DNA"/>
</dbReference>
<proteinExistence type="predicted"/>
<sequence>MLFILSGVMLIGIGGWVALTESRLPTAQAEVVRVRQADDGEWRSTVRFTTAQGKQVTGDVEPSARRPREGDRVEVRYRPRKPSVVHFPEDGPNLYRWPGLGLALIAVGAFWVVRIKRRPR</sequence>
<feature type="region of interest" description="Disordered" evidence="1">
    <location>
        <begin position="53"/>
        <end position="72"/>
    </location>
</feature>
<keyword evidence="2" id="KW-0812">Transmembrane</keyword>
<feature type="transmembrane region" description="Helical" evidence="2">
    <location>
        <begin position="94"/>
        <end position="113"/>
    </location>
</feature>
<evidence type="ECO:0000256" key="1">
    <source>
        <dbReference type="SAM" id="MobiDB-lite"/>
    </source>
</evidence>
<reference evidence="5" key="1">
    <citation type="journal article" date="2019" name="Int. J. Syst. Evol. Microbiol.">
        <title>The Global Catalogue of Microorganisms (GCM) 10K type strain sequencing project: providing services to taxonomists for standard genome sequencing and annotation.</title>
        <authorList>
            <consortium name="The Broad Institute Genomics Platform"/>
            <consortium name="The Broad Institute Genome Sequencing Center for Infectious Disease"/>
            <person name="Wu L."/>
            <person name="Ma J."/>
        </authorList>
    </citation>
    <scope>NUCLEOTIDE SEQUENCE [LARGE SCALE GENOMIC DNA]</scope>
    <source>
        <strain evidence="5">CCUG 60214</strain>
    </source>
</reference>
<dbReference type="RefSeq" id="WP_380725669.1">
    <property type="nucleotide sequence ID" value="NZ_JBHTLK010000133.1"/>
</dbReference>
<evidence type="ECO:0000256" key="2">
    <source>
        <dbReference type="SAM" id="Phobius"/>
    </source>
</evidence>
<accession>A0ABW3QZJ8</accession>
<dbReference type="Pfam" id="PF12158">
    <property type="entry name" value="DUF3592"/>
    <property type="match status" value="1"/>
</dbReference>
<evidence type="ECO:0000313" key="5">
    <source>
        <dbReference type="Proteomes" id="UP001597168"/>
    </source>
</evidence>
<evidence type="ECO:0000313" key="4">
    <source>
        <dbReference type="EMBL" id="MFD1149985.1"/>
    </source>
</evidence>
<gene>
    <name evidence="4" type="ORF">ACFQ3T_22870</name>
</gene>
<feature type="compositionally biased region" description="Basic and acidic residues" evidence="1">
    <location>
        <begin position="62"/>
        <end position="72"/>
    </location>
</feature>
<name>A0ABW3QZJ8_9PSEU</name>
<comment type="caution">
    <text evidence="4">The sequence shown here is derived from an EMBL/GenBank/DDBJ whole genome shotgun (WGS) entry which is preliminary data.</text>
</comment>
<protein>
    <submittedName>
        <fullName evidence="4">DUF3592 domain-containing protein</fullName>
    </submittedName>
</protein>
<keyword evidence="2" id="KW-1133">Transmembrane helix</keyword>
<dbReference type="InterPro" id="IPR021994">
    <property type="entry name" value="DUF3592"/>
</dbReference>
<keyword evidence="2" id="KW-0472">Membrane</keyword>
<organism evidence="4 5">
    <name type="scientific">Saccharothrix hoggarensis</name>
    <dbReference type="NCBI Taxonomy" id="913853"/>
    <lineage>
        <taxon>Bacteria</taxon>
        <taxon>Bacillati</taxon>
        <taxon>Actinomycetota</taxon>
        <taxon>Actinomycetes</taxon>
        <taxon>Pseudonocardiales</taxon>
        <taxon>Pseudonocardiaceae</taxon>
        <taxon>Saccharothrix</taxon>
    </lineage>
</organism>
<feature type="domain" description="DUF3592" evidence="3">
    <location>
        <begin position="28"/>
        <end position="84"/>
    </location>
</feature>
<dbReference type="Proteomes" id="UP001597168">
    <property type="component" value="Unassembled WGS sequence"/>
</dbReference>